<sequence length="179" mass="19574">RYGAEASRVQEVIRATRFIEGARFRDPPPKPKADSLEGLLAEAEQLVQEKIKEQAQQQKGEQPKGKPKGKKPKGKPTPKPKPKGKPSKGGKAWVRGKGFDTCAAPALSSMKAWRRAFKVSNIYIGGAMRGCAQPNLTRGWVKSVRGMGYRLIPTYVGPQAACTRYRVKISSRSAAAQGR</sequence>
<feature type="region of interest" description="Disordered" evidence="1">
    <location>
        <begin position="19"/>
        <end position="95"/>
    </location>
</feature>
<dbReference type="SUPFAM" id="SSF51445">
    <property type="entry name" value="(Trans)glycosidases"/>
    <property type="match status" value="1"/>
</dbReference>
<dbReference type="EMBL" id="JBHTIR010000756">
    <property type="protein sequence ID" value="MFD0851756.1"/>
    <property type="molecule type" value="Genomic_DNA"/>
</dbReference>
<feature type="compositionally biased region" description="Basic residues" evidence="1">
    <location>
        <begin position="65"/>
        <end position="88"/>
    </location>
</feature>
<reference evidence="4" key="1">
    <citation type="journal article" date="2019" name="Int. J. Syst. Evol. Microbiol.">
        <title>The Global Catalogue of Microorganisms (GCM) 10K type strain sequencing project: providing services to taxonomists for standard genome sequencing and annotation.</title>
        <authorList>
            <consortium name="The Broad Institute Genomics Platform"/>
            <consortium name="The Broad Institute Genome Sequencing Center for Infectious Disease"/>
            <person name="Wu L."/>
            <person name="Ma J."/>
        </authorList>
    </citation>
    <scope>NUCLEOTIDE SEQUENCE [LARGE SCALE GENOMIC DNA]</scope>
    <source>
        <strain evidence="4">JCM 31696</strain>
    </source>
</reference>
<keyword evidence="4" id="KW-1185">Reference proteome</keyword>
<gene>
    <name evidence="3" type="ORF">ACFQ07_05970</name>
</gene>
<feature type="compositionally biased region" description="Basic and acidic residues" evidence="1">
    <location>
        <begin position="20"/>
        <end position="35"/>
    </location>
</feature>
<dbReference type="GO" id="GO:0016787">
    <property type="term" value="F:hydrolase activity"/>
    <property type="evidence" value="ECO:0007669"/>
    <property type="project" value="UniProtKB-KW"/>
</dbReference>
<feature type="domain" description="Rv2525c-like glycoside hydrolase-like" evidence="2">
    <location>
        <begin position="117"/>
        <end position="166"/>
    </location>
</feature>
<protein>
    <submittedName>
        <fullName evidence="3">Glycoside hydrolase domain-containing protein</fullName>
    </submittedName>
</protein>
<evidence type="ECO:0000259" key="2">
    <source>
        <dbReference type="Pfam" id="PF08924"/>
    </source>
</evidence>
<evidence type="ECO:0000313" key="3">
    <source>
        <dbReference type="EMBL" id="MFD0851756.1"/>
    </source>
</evidence>
<name>A0ABW3CBA0_9ACTN</name>
<evidence type="ECO:0000313" key="4">
    <source>
        <dbReference type="Proteomes" id="UP001597083"/>
    </source>
</evidence>
<evidence type="ECO:0000256" key="1">
    <source>
        <dbReference type="SAM" id="MobiDB-lite"/>
    </source>
</evidence>
<dbReference type="InterPro" id="IPR017853">
    <property type="entry name" value="GH"/>
</dbReference>
<feature type="non-terminal residue" evidence="3">
    <location>
        <position position="179"/>
    </location>
</feature>
<comment type="caution">
    <text evidence="3">The sequence shown here is derived from an EMBL/GenBank/DDBJ whole genome shotgun (WGS) entry which is preliminary data.</text>
</comment>
<dbReference type="InterPro" id="IPR015020">
    <property type="entry name" value="Rv2525c-like_Glyco_Hydro-like"/>
</dbReference>
<feature type="non-terminal residue" evidence="3">
    <location>
        <position position="1"/>
    </location>
</feature>
<dbReference type="Proteomes" id="UP001597083">
    <property type="component" value="Unassembled WGS sequence"/>
</dbReference>
<dbReference type="Pfam" id="PF08924">
    <property type="entry name" value="Rv2525c_GlyHyd-like"/>
    <property type="match status" value="1"/>
</dbReference>
<keyword evidence="3" id="KW-0378">Hydrolase</keyword>
<accession>A0ABW3CBA0</accession>
<dbReference type="Gene3D" id="3.20.20.80">
    <property type="entry name" value="Glycosidases"/>
    <property type="match status" value="1"/>
</dbReference>
<organism evidence="3 4">
    <name type="scientific">Actinomadura adrarensis</name>
    <dbReference type="NCBI Taxonomy" id="1819600"/>
    <lineage>
        <taxon>Bacteria</taxon>
        <taxon>Bacillati</taxon>
        <taxon>Actinomycetota</taxon>
        <taxon>Actinomycetes</taxon>
        <taxon>Streptosporangiales</taxon>
        <taxon>Thermomonosporaceae</taxon>
        <taxon>Actinomadura</taxon>
    </lineage>
</organism>
<proteinExistence type="predicted"/>